<name>A0A9X1MFS5_9MICC</name>
<reference evidence="1" key="1">
    <citation type="submission" date="2021-10" db="EMBL/GenBank/DDBJ databases">
        <title>Novel species in genus Arthrobacter.</title>
        <authorList>
            <person name="Liu Y."/>
        </authorList>
    </citation>
    <scope>NUCLEOTIDE SEQUENCE</scope>
    <source>
        <strain evidence="1">Zg-Y453</strain>
    </source>
</reference>
<protein>
    <submittedName>
        <fullName evidence="1">Uncharacterized protein</fullName>
    </submittedName>
</protein>
<dbReference type="RefSeq" id="WP_227895702.1">
    <property type="nucleotide sequence ID" value="NZ_CP099466.1"/>
</dbReference>
<accession>A0A9X1MFS5</accession>
<dbReference type="AlphaFoldDB" id="A0A9X1MFS5"/>
<evidence type="ECO:0000313" key="1">
    <source>
        <dbReference type="EMBL" id="MCC3297829.1"/>
    </source>
</evidence>
<gene>
    <name evidence="1" type="ORF">LJ757_08445</name>
</gene>
<keyword evidence="2" id="KW-1185">Reference proteome</keyword>
<dbReference type="Proteomes" id="UP001139158">
    <property type="component" value="Unassembled WGS sequence"/>
</dbReference>
<comment type="caution">
    <text evidence="1">The sequence shown here is derived from an EMBL/GenBank/DDBJ whole genome shotgun (WGS) entry which is preliminary data.</text>
</comment>
<organism evidence="1 2">
    <name type="scientific">Arthrobacter caoxuetaonis</name>
    <dbReference type="NCBI Taxonomy" id="2886935"/>
    <lineage>
        <taxon>Bacteria</taxon>
        <taxon>Bacillati</taxon>
        <taxon>Actinomycetota</taxon>
        <taxon>Actinomycetes</taxon>
        <taxon>Micrococcales</taxon>
        <taxon>Micrococcaceae</taxon>
        <taxon>Arthrobacter</taxon>
    </lineage>
</organism>
<evidence type="ECO:0000313" key="2">
    <source>
        <dbReference type="Proteomes" id="UP001139158"/>
    </source>
</evidence>
<dbReference type="EMBL" id="JAJFZV010000007">
    <property type="protein sequence ID" value="MCC3297829.1"/>
    <property type="molecule type" value="Genomic_DNA"/>
</dbReference>
<proteinExistence type="predicted"/>
<sequence length="124" mass="12997">MPASELDEPAAQPRLGTAAAELAALSGSAMEPSGLTDDPTTAVYEPFIACSADYPNGPGAALDRSNLIGPENSVMASPEQLRAMGLPESEVTAQAHTWQELNPEVRAEQLCRATYENAAVDALR</sequence>